<evidence type="ECO:0000256" key="9">
    <source>
        <dbReference type="ARBA" id="ARBA00023136"/>
    </source>
</evidence>
<dbReference type="EC" id="2.4.1.-" evidence="11"/>
<keyword evidence="3" id="KW-0337">GPI-anchor biosynthesis</keyword>
<evidence type="ECO:0000256" key="6">
    <source>
        <dbReference type="ARBA" id="ARBA00022692"/>
    </source>
</evidence>
<evidence type="ECO:0000256" key="1">
    <source>
        <dbReference type="ARBA" id="ARBA00004477"/>
    </source>
</evidence>
<evidence type="ECO:0000256" key="3">
    <source>
        <dbReference type="ARBA" id="ARBA00022502"/>
    </source>
</evidence>
<dbReference type="Proteomes" id="UP000308768">
    <property type="component" value="Unassembled WGS sequence"/>
</dbReference>
<evidence type="ECO:0000256" key="2">
    <source>
        <dbReference type="ARBA" id="ARBA00004687"/>
    </source>
</evidence>
<keyword evidence="14" id="KW-1185">Reference proteome</keyword>
<feature type="transmembrane region" description="Helical" evidence="11">
    <location>
        <begin position="343"/>
        <end position="361"/>
    </location>
</feature>
<evidence type="ECO:0000256" key="11">
    <source>
        <dbReference type="RuleBase" id="RU363075"/>
    </source>
</evidence>
<organism evidence="13 14">
    <name type="scientific">Cryomyces minteri</name>
    <dbReference type="NCBI Taxonomy" id="331657"/>
    <lineage>
        <taxon>Eukaryota</taxon>
        <taxon>Fungi</taxon>
        <taxon>Dikarya</taxon>
        <taxon>Ascomycota</taxon>
        <taxon>Pezizomycotina</taxon>
        <taxon>Dothideomycetes</taxon>
        <taxon>Dothideomycetes incertae sedis</taxon>
        <taxon>Cryomyces</taxon>
    </lineage>
</organism>
<evidence type="ECO:0000256" key="7">
    <source>
        <dbReference type="ARBA" id="ARBA00022824"/>
    </source>
</evidence>
<reference evidence="13 14" key="1">
    <citation type="submission" date="2017-03" db="EMBL/GenBank/DDBJ databases">
        <title>Genomes of endolithic fungi from Antarctica.</title>
        <authorList>
            <person name="Coleine C."/>
            <person name="Masonjones S."/>
            <person name="Stajich J.E."/>
        </authorList>
    </citation>
    <scope>NUCLEOTIDE SEQUENCE [LARGE SCALE GENOMIC DNA]</scope>
    <source>
        <strain evidence="13 14">CCFEE 5187</strain>
    </source>
</reference>
<feature type="transmembrane region" description="Helical" evidence="11">
    <location>
        <begin position="301"/>
        <end position="323"/>
    </location>
</feature>
<feature type="transmembrane region" description="Helical" evidence="11">
    <location>
        <begin position="240"/>
        <end position="256"/>
    </location>
</feature>
<dbReference type="Pfam" id="PF03901">
    <property type="entry name" value="Glyco_transf_22"/>
    <property type="match status" value="1"/>
</dbReference>
<dbReference type="PANTHER" id="PTHR22760:SF3">
    <property type="entry name" value="GPI MANNOSYLTRANSFERASE 4"/>
    <property type="match status" value="1"/>
</dbReference>
<evidence type="ECO:0000313" key="14">
    <source>
        <dbReference type="Proteomes" id="UP000308768"/>
    </source>
</evidence>
<comment type="similarity">
    <text evidence="10">Belongs to the glycosyltransferase 22 family. PIGZ subfamily.</text>
</comment>
<keyword evidence="9 11" id="KW-0472">Membrane</keyword>
<keyword evidence="4 11" id="KW-0328">Glycosyltransferase</keyword>
<protein>
    <recommendedName>
        <fullName evidence="11">Mannosyltransferase</fullName>
        <ecNumber evidence="11">2.4.1.-</ecNumber>
    </recommendedName>
</protein>
<sequence length="516" mass="58199">MWRRTYLLLVLVRLYFALSPSYLHPDENFQGPEVIAGRVFSYPVHHTWEFTSEHPIRSVFPLWLVYGWPMFVLQWIWEGIGTDEVPPAVVYWTLRVLMFTLSFVLEDWAIHELVQSSRQRRVAVLLVASSYVTWTLQTHTFSNSIETLVVLWSLVLVERIKGDRKHSGVFSSSVLAFLSVLGTFNRITFPAFLLIPGLQLLPHFWRKPLSLLTILISASFTALVAIYLDTAFYATGPIHLSTLASTAVITPLNNFLYNFDSTNLAKHGLHPYHQHLLLNLPQLLGPAFPLLLLTSRKTIRLFSALTGILLLSLFAHQEPRFLLPAVPLLLSSLRLPKRFQRSWIAAWALFNAAMGLLMGVYHQGGVVPTQMWLAKQDNVAQAVWWKTYSPPVWLLNGNGEGLRTTDLMGAPAEELLRELRHVAQCEGANADADANTNATLLIAPRSAPFLDRYVVVGDEPAAAAAAEGEVALREIWTYRNHLSLDDLAVADDGVWASLKRVVGRRGLVVWNVRRRC</sequence>
<comment type="caution">
    <text evidence="13">The sequence shown here is derived from an EMBL/GenBank/DDBJ whole genome shotgun (WGS) entry which is preliminary data.</text>
</comment>
<feature type="transmembrane region" description="Helical" evidence="11">
    <location>
        <begin position="169"/>
        <end position="189"/>
    </location>
</feature>
<evidence type="ECO:0000313" key="13">
    <source>
        <dbReference type="EMBL" id="TKA72340.1"/>
    </source>
</evidence>
<comment type="pathway">
    <text evidence="2">Glycolipid biosynthesis; glycosylphosphatidylinositol-anchor biosynthesis.</text>
</comment>
<keyword evidence="7 11" id="KW-0256">Endoplasmic reticulum</keyword>
<dbReference type="AlphaFoldDB" id="A0A4U0X773"/>
<keyword evidence="5" id="KW-0808">Transferase</keyword>
<dbReference type="GO" id="GO:0000026">
    <property type="term" value="F:alpha-1,2-mannosyltransferase activity"/>
    <property type="evidence" value="ECO:0007669"/>
    <property type="project" value="TreeGrafter"/>
</dbReference>
<proteinExistence type="inferred from homology"/>
<evidence type="ECO:0000256" key="4">
    <source>
        <dbReference type="ARBA" id="ARBA00022676"/>
    </source>
</evidence>
<feature type="transmembrane region" description="Helical" evidence="11">
    <location>
        <begin position="209"/>
        <end position="228"/>
    </location>
</feature>
<keyword evidence="6 11" id="KW-0812">Transmembrane</keyword>
<keyword evidence="12" id="KW-0732">Signal</keyword>
<dbReference type="EMBL" id="NAJN01000505">
    <property type="protein sequence ID" value="TKA72340.1"/>
    <property type="molecule type" value="Genomic_DNA"/>
</dbReference>
<dbReference type="PANTHER" id="PTHR22760">
    <property type="entry name" value="GLYCOSYLTRANSFERASE"/>
    <property type="match status" value="1"/>
</dbReference>
<dbReference type="STRING" id="331657.A0A4U0X773"/>
<feature type="transmembrane region" description="Helical" evidence="11">
    <location>
        <begin position="276"/>
        <end position="294"/>
    </location>
</feature>
<evidence type="ECO:0000256" key="5">
    <source>
        <dbReference type="ARBA" id="ARBA00022679"/>
    </source>
</evidence>
<dbReference type="GO" id="GO:0005789">
    <property type="term" value="C:endoplasmic reticulum membrane"/>
    <property type="evidence" value="ECO:0007669"/>
    <property type="project" value="UniProtKB-SubCell"/>
</dbReference>
<feature type="chain" id="PRO_5020307346" description="Mannosyltransferase" evidence="12">
    <location>
        <begin position="18"/>
        <end position="516"/>
    </location>
</feature>
<evidence type="ECO:0000256" key="8">
    <source>
        <dbReference type="ARBA" id="ARBA00022989"/>
    </source>
</evidence>
<keyword evidence="8 11" id="KW-1133">Transmembrane helix</keyword>
<dbReference type="GO" id="GO:0006506">
    <property type="term" value="P:GPI anchor biosynthetic process"/>
    <property type="evidence" value="ECO:0007669"/>
    <property type="project" value="UniProtKB-KW"/>
</dbReference>
<evidence type="ECO:0000256" key="12">
    <source>
        <dbReference type="SAM" id="SignalP"/>
    </source>
</evidence>
<name>A0A4U0X773_9PEZI</name>
<gene>
    <name evidence="13" type="ORF">B0A49_04006</name>
</gene>
<comment type="subcellular location">
    <subcellularLocation>
        <location evidence="1 11">Endoplasmic reticulum membrane</location>
        <topology evidence="1 11">Multi-pass membrane protein</topology>
    </subcellularLocation>
</comment>
<dbReference type="OrthoDB" id="10066429at2759"/>
<accession>A0A4U0X773</accession>
<dbReference type="InterPro" id="IPR005599">
    <property type="entry name" value="GPI_mannosylTrfase"/>
</dbReference>
<evidence type="ECO:0000256" key="10">
    <source>
        <dbReference type="ARBA" id="ARBA00038466"/>
    </source>
</evidence>
<feature type="signal peptide" evidence="12">
    <location>
        <begin position="1"/>
        <end position="17"/>
    </location>
</feature>